<feature type="compositionally biased region" description="Acidic residues" evidence="1">
    <location>
        <begin position="1"/>
        <end position="10"/>
    </location>
</feature>
<dbReference type="Proteomes" id="UP000094020">
    <property type="component" value="Chromosome 2"/>
</dbReference>
<dbReference type="KEGG" id="kpin:30175392"/>
<evidence type="ECO:0000313" key="2">
    <source>
        <dbReference type="EMBL" id="OCF47245.1"/>
    </source>
</evidence>
<dbReference type="EMBL" id="CP144520">
    <property type="protein sequence ID" value="WWC67967.1"/>
    <property type="molecule type" value="Genomic_DNA"/>
</dbReference>
<evidence type="ECO:0000313" key="4">
    <source>
        <dbReference type="Proteomes" id="UP000094020"/>
    </source>
</evidence>
<dbReference type="GeneID" id="30175392"/>
<reference evidence="3" key="2">
    <citation type="submission" date="2013-07" db="EMBL/GenBank/DDBJ databases">
        <authorList>
            <consortium name="The Broad Institute Genome Sequencing Platform"/>
            <person name="Cuomo C."/>
            <person name="Litvintseva A."/>
            <person name="Chen Y."/>
            <person name="Heitman J."/>
            <person name="Sun S."/>
            <person name="Springer D."/>
            <person name="Dromer F."/>
            <person name="Young S.K."/>
            <person name="Zeng Q."/>
            <person name="Gargeya S."/>
            <person name="Fitzgerald M."/>
            <person name="Abouelleil A."/>
            <person name="Alvarado L."/>
            <person name="Berlin A.M."/>
            <person name="Chapman S.B."/>
            <person name="Dewar J."/>
            <person name="Goldberg J."/>
            <person name="Griggs A."/>
            <person name="Gujja S."/>
            <person name="Hansen M."/>
            <person name="Howarth C."/>
            <person name="Imamovic A."/>
            <person name="Larimer J."/>
            <person name="McCowan C."/>
            <person name="Murphy C."/>
            <person name="Pearson M."/>
            <person name="Priest M."/>
            <person name="Roberts A."/>
            <person name="Saif S."/>
            <person name="Shea T."/>
            <person name="Sykes S."/>
            <person name="Wortman J."/>
            <person name="Nusbaum C."/>
            <person name="Birren B."/>
        </authorList>
    </citation>
    <scope>NUCLEOTIDE SEQUENCE</scope>
    <source>
        <strain evidence="3">CBS 10737</strain>
    </source>
</reference>
<gene>
    <name evidence="2" type="ORF">I206_07023</name>
    <name evidence="3" type="ORF">I206_101886</name>
</gene>
<proteinExistence type="predicted"/>
<reference evidence="2" key="1">
    <citation type="submission" date="2013-07" db="EMBL/GenBank/DDBJ databases">
        <title>The Genome Sequence of Cryptococcus pinus CBS10737.</title>
        <authorList>
            <consortium name="The Broad Institute Genome Sequencing Platform"/>
            <person name="Cuomo C."/>
            <person name="Litvintseva A."/>
            <person name="Chen Y."/>
            <person name="Heitman J."/>
            <person name="Sun S."/>
            <person name="Springer D."/>
            <person name="Dromer F."/>
            <person name="Young S.K."/>
            <person name="Zeng Q."/>
            <person name="Gargeya S."/>
            <person name="Fitzgerald M."/>
            <person name="Abouelleil A."/>
            <person name="Alvarado L."/>
            <person name="Berlin A.M."/>
            <person name="Chapman S.B."/>
            <person name="Dewar J."/>
            <person name="Goldberg J."/>
            <person name="Griggs A."/>
            <person name="Gujja S."/>
            <person name="Hansen M."/>
            <person name="Howarth C."/>
            <person name="Imamovic A."/>
            <person name="Larimer J."/>
            <person name="McCowan C."/>
            <person name="Murphy C."/>
            <person name="Pearson M."/>
            <person name="Priest M."/>
            <person name="Roberts A."/>
            <person name="Saif S."/>
            <person name="Shea T."/>
            <person name="Sykes S."/>
            <person name="Wortman J."/>
            <person name="Nusbaum C."/>
            <person name="Birren B."/>
        </authorList>
    </citation>
    <scope>NUCLEOTIDE SEQUENCE [LARGE SCALE GENOMIC DNA]</scope>
    <source>
        <strain evidence="2">CBS 10737</strain>
    </source>
</reference>
<reference evidence="2" key="3">
    <citation type="submission" date="2016-07" db="EMBL/GenBank/DDBJ databases">
        <title>Evolution of pathogenesis and genome organization in the Tremellales.</title>
        <authorList>
            <person name="Cuomo C."/>
            <person name="Litvintseva A."/>
            <person name="Heitman J."/>
            <person name="Chen Y."/>
            <person name="Sun S."/>
            <person name="Springer D."/>
            <person name="Dromer F."/>
            <person name="Young S."/>
            <person name="Zeng Q."/>
            <person name="Chapman S."/>
            <person name="Gujja S."/>
            <person name="Saif S."/>
            <person name="Birren B."/>
        </authorList>
    </citation>
    <scope>NUCLEOTIDE SEQUENCE</scope>
    <source>
        <strain evidence="2">CBS 10737</strain>
    </source>
</reference>
<evidence type="ECO:0000313" key="3">
    <source>
        <dbReference type="EMBL" id="WWC67967.1"/>
    </source>
</evidence>
<dbReference type="RefSeq" id="XP_019008464.1">
    <property type="nucleotide sequence ID" value="XM_019158718.1"/>
</dbReference>
<keyword evidence="4" id="KW-1185">Reference proteome</keyword>
<protein>
    <submittedName>
        <fullName evidence="2">Uncharacterized protein</fullName>
    </submittedName>
</protein>
<dbReference type="AlphaFoldDB" id="A0A1B9HVE7"/>
<sequence length="79" mass="8499">MAEEEVDWDDDWRVGGPSQPTETVENGNGNGNGNEKQSEDDVISLDGGDVDNEEVATADKNAQDGQTQTDQTEKDNQAS</sequence>
<feature type="compositionally biased region" description="Acidic residues" evidence="1">
    <location>
        <begin position="38"/>
        <end position="56"/>
    </location>
</feature>
<feature type="region of interest" description="Disordered" evidence="1">
    <location>
        <begin position="1"/>
        <end position="79"/>
    </location>
</feature>
<reference evidence="3" key="4">
    <citation type="submission" date="2024-02" db="EMBL/GenBank/DDBJ databases">
        <title>Comparative genomics of Cryptococcus and Kwoniella reveals pathogenesis evolution and contrasting modes of karyotype evolution via chromosome fusion or intercentromeric recombination.</title>
        <authorList>
            <person name="Coelho M.A."/>
            <person name="David-Palma M."/>
            <person name="Shea T."/>
            <person name="Bowers K."/>
            <person name="McGinley-Smith S."/>
            <person name="Mohammad A.W."/>
            <person name="Gnirke A."/>
            <person name="Yurkov A.M."/>
            <person name="Nowrousian M."/>
            <person name="Sun S."/>
            <person name="Cuomo C.A."/>
            <person name="Heitman J."/>
        </authorList>
    </citation>
    <scope>NUCLEOTIDE SEQUENCE</scope>
    <source>
        <strain evidence="3">CBS 10737</strain>
    </source>
</reference>
<dbReference type="EMBL" id="KV700117">
    <property type="protein sequence ID" value="OCF47245.1"/>
    <property type="molecule type" value="Genomic_DNA"/>
</dbReference>
<organism evidence="2">
    <name type="scientific">Kwoniella pini CBS 10737</name>
    <dbReference type="NCBI Taxonomy" id="1296096"/>
    <lineage>
        <taxon>Eukaryota</taxon>
        <taxon>Fungi</taxon>
        <taxon>Dikarya</taxon>
        <taxon>Basidiomycota</taxon>
        <taxon>Agaricomycotina</taxon>
        <taxon>Tremellomycetes</taxon>
        <taxon>Tremellales</taxon>
        <taxon>Cryptococcaceae</taxon>
        <taxon>Kwoniella</taxon>
    </lineage>
</organism>
<name>A0A1B9HVE7_9TREE</name>
<accession>A0A1B9HVE7</accession>
<evidence type="ECO:0000256" key="1">
    <source>
        <dbReference type="SAM" id="MobiDB-lite"/>
    </source>
</evidence>